<dbReference type="OrthoDB" id="5600128at2"/>
<evidence type="ECO:0000313" key="4">
    <source>
        <dbReference type="Proteomes" id="UP000075238"/>
    </source>
</evidence>
<evidence type="ECO:0000256" key="2">
    <source>
        <dbReference type="SAM" id="SignalP"/>
    </source>
</evidence>
<reference evidence="3 4" key="1">
    <citation type="submission" date="2016-03" db="EMBL/GenBank/DDBJ databases">
        <title>Complete genome sequence of a novel chlorpyrifos degrading bacterium, Cupriavidus nantongensis sp. X1.</title>
        <authorList>
            <person name="Fang L."/>
        </authorList>
    </citation>
    <scope>NUCLEOTIDE SEQUENCE [LARGE SCALE GENOMIC DNA]</scope>
    <source>
        <strain evidence="3 4">X1</strain>
    </source>
</reference>
<protein>
    <submittedName>
        <fullName evidence="3">Uncharacterized protein</fullName>
    </submittedName>
</protein>
<keyword evidence="2" id="KW-0732">Signal</keyword>
<feature type="signal peptide" evidence="2">
    <location>
        <begin position="1"/>
        <end position="19"/>
    </location>
</feature>
<keyword evidence="1" id="KW-0472">Membrane</keyword>
<feature type="chain" id="PRO_5007498016" evidence="2">
    <location>
        <begin position="20"/>
        <end position="184"/>
    </location>
</feature>
<organism evidence="3 4">
    <name type="scientific">Cupriavidus nantongensis</name>
    <dbReference type="NCBI Taxonomy" id="1796606"/>
    <lineage>
        <taxon>Bacteria</taxon>
        <taxon>Pseudomonadati</taxon>
        <taxon>Pseudomonadota</taxon>
        <taxon>Betaproteobacteria</taxon>
        <taxon>Burkholderiales</taxon>
        <taxon>Burkholderiaceae</taxon>
        <taxon>Cupriavidus</taxon>
    </lineage>
</organism>
<dbReference type="KEGG" id="cnan:A2G96_12565"/>
<name>A0A142JK90_9BURK</name>
<keyword evidence="4" id="KW-1185">Reference proteome</keyword>
<dbReference type="RefSeq" id="WP_053821813.1">
    <property type="nucleotide sequence ID" value="NZ_CP014844.1"/>
</dbReference>
<dbReference type="STRING" id="1796606.A2G96_12565"/>
<dbReference type="AlphaFoldDB" id="A0A142JK90"/>
<dbReference type="Proteomes" id="UP000075238">
    <property type="component" value="Chromosome 1"/>
</dbReference>
<dbReference type="EMBL" id="CP014844">
    <property type="protein sequence ID" value="AMR78502.1"/>
    <property type="molecule type" value="Genomic_DNA"/>
</dbReference>
<keyword evidence="1" id="KW-0812">Transmembrane</keyword>
<gene>
    <name evidence="3" type="ORF">A2G96_12565</name>
</gene>
<feature type="transmembrane region" description="Helical" evidence="1">
    <location>
        <begin position="155"/>
        <end position="172"/>
    </location>
</feature>
<accession>A0A142JK90</accession>
<evidence type="ECO:0000313" key="3">
    <source>
        <dbReference type="EMBL" id="AMR78502.1"/>
    </source>
</evidence>
<proteinExistence type="predicted"/>
<evidence type="ECO:0000256" key="1">
    <source>
        <dbReference type="SAM" id="Phobius"/>
    </source>
</evidence>
<sequence>MNRCLIALVLLFGCGLGYAAPGAHGPSGEHLDAPAATSAGTTRPTIEANTEAFELVGTLYDDELSILVDRYATNEPVTAGTLEVELGEIKAQAKLHADLGDFSFTDAALLKALQAPGQHALVFTLVAGAESDLIEGRITVGGDEHGHDHVAWKPWAGAAIAVVLALGLFVMIRRYRRRTGAMNR</sequence>
<keyword evidence="1" id="KW-1133">Transmembrane helix</keyword>